<reference evidence="2" key="1">
    <citation type="journal article" date="2017" name="Nature">
        <title>The genome of Chenopodium quinoa.</title>
        <authorList>
            <person name="Jarvis D.E."/>
            <person name="Ho Y.S."/>
            <person name="Lightfoot D.J."/>
            <person name="Schmoeckel S.M."/>
            <person name="Li B."/>
            <person name="Borm T.J.A."/>
            <person name="Ohyanagi H."/>
            <person name="Mineta K."/>
            <person name="Michell C.T."/>
            <person name="Saber N."/>
            <person name="Kharbatia N.M."/>
            <person name="Rupper R.R."/>
            <person name="Sharp A.R."/>
            <person name="Dally N."/>
            <person name="Boughton B.A."/>
            <person name="Woo Y.H."/>
            <person name="Gao G."/>
            <person name="Schijlen E.G.W.M."/>
            <person name="Guo X."/>
            <person name="Momin A.A."/>
            <person name="Negrao S."/>
            <person name="Al-Babili S."/>
            <person name="Gehring C."/>
            <person name="Roessner U."/>
            <person name="Jung C."/>
            <person name="Murphy K."/>
            <person name="Arold S.T."/>
            <person name="Gojobori T."/>
            <person name="van der Linden C.G."/>
            <person name="van Loo E.N."/>
            <person name="Jellen E.N."/>
            <person name="Maughan P.J."/>
            <person name="Tester M."/>
        </authorList>
    </citation>
    <scope>NUCLEOTIDE SEQUENCE [LARGE SCALE GENOMIC DNA]</scope>
    <source>
        <strain evidence="2">cv. PI 614886</strain>
    </source>
</reference>
<sequence length="246" mass="28091">MDKVHVVEFNEGSRSYLSLVDQEDDNPKTGTRLQIRQSLRRPNGMQTSICKQNFRSHMSVEIANVSDTTKVYKLQDTLQSRPATDNLLPLLGHSIIEGSVRWGSAVLKMYGESCFILGYREWTEDVLCHSRENLKSALIYNVVYASLYSYDKNSHILRALCESWCPTTNTLHTMAGEWSISLWDLHRLGGLPIYGEIYDEIVPHFATLTATNEDNKQYISKACEHLFVAYHCLYKESGSRKEVSAK</sequence>
<organism evidence="2 3">
    <name type="scientific">Chenopodium quinoa</name>
    <name type="common">Quinoa</name>
    <dbReference type="NCBI Taxonomy" id="63459"/>
    <lineage>
        <taxon>Eukaryota</taxon>
        <taxon>Viridiplantae</taxon>
        <taxon>Streptophyta</taxon>
        <taxon>Embryophyta</taxon>
        <taxon>Tracheophyta</taxon>
        <taxon>Spermatophyta</taxon>
        <taxon>Magnoliopsida</taxon>
        <taxon>eudicotyledons</taxon>
        <taxon>Gunneridae</taxon>
        <taxon>Pentapetalae</taxon>
        <taxon>Caryophyllales</taxon>
        <taxon>Chenopodiaceae</taxon>
        <taxon>Chenopodioideae</taxon>
        <taxon>Atripliceae</taxon>
        <taxon>Chenopodium</taxon>
    </lineage>
</organism>
<protein>
    <recommendedName>
        <fullName evidence="1">Aminotransferase-like plant mobile domain-containing protein</fullName>
    </recommendedName>
</protein>
<proteinExistence type="predicted"/>
<evidence type="ECO:0000259" key="1">
    <source>
        <dbReference type="Pfam" id="PF10536"/>
    </source>
</evidence>
<evidence type="ECO:0000313" key="3">
    <source>
        <dbReference type="Proteomes" id="UP000596660"/>
    </source>
</evidence>
<name>A0A803MBR8_CHEQI</name>
<dbReference type="InterPro" id="IPR019557">
    <property type="entry name" value="AminoTfrase-like_pln_mobile"/>
</dbReference>
<dbReference type="Gramene" id="AUR62026535-RA">
    <property type="protein sequence ID" value="AUR62026535-RA:cds"/>
    <property type="gene ID" value="AUR62026535"/>
</dbReference>
<feature type="domain" description="Aminotransferase-like plant mobile" evidence="1">
    <location>
        <begin position="139"/>
        <end position="196"/>
    </location>
</feature>
<dbReference type="AlphaFoldDB" id="A0A803MBR8"/>
<dbReference type="Pfam" id="PF10536">
    <property type="entry name" value="PMD"/>
    <property type="match status" value="1"/>
</dbReference>
<accession>A0A803MBR8</accession>
<dbReference type="Proteomes" id="UP000596660">
    <property type="component" value="Unplaced"/>
</dbReference>
<dbReference type="EnsemblPlants" id="AUR62026535-RA">
    <property type="protein sequence ID" value="AUR62026535-RA:cds"/>
    <property type="gene ID" value="AUR62026535"/>
</dbReference>
<keyword evidence="3" id="KW-1185">Reference proteome</keyword>
<reference evidence="2" key="2">
    <citation type="submission" date="2021-03" db="UniProtKB">
        <authorList>
            <consortium name="EnsemblPlants"/>
        </authorList>
    </citation>
    <scope>IDENTIFICATION</scope>
</reference>
<evidence type="ECO:0000313" key="2">
    <source>
        <dbReference type="EnsemblPlants" id="AUR62026535-RA:cds"/>
    </source>
</evidence>